<gene>
    <name evidence="2" type="ORF">L336_1029</name>
</gene>
<keyword evidence="1" id="KW-0812">Transmembrane</keyword>
<evidence type="ECO:0000313" key="3">
    <source>
        <dbReference type="Proteomes" id="UP000013893"/>
    </source>
</evidence>
<keyword evidence="1" id="KW-1133">Transmembrane helix</keyword>
<dbReference type="HOGENOM" id="CLU_2258631_0_0_0"/>
<keyword evidence="3" id="KW-1185">Reference proteome</keyword>
<protein>
    <submittedName>
        <fullName evidence="2">Uncharacterized protein</fullName>
    </submittedName>
</protein>
<accession>R4PM86</accession>
<keyword evidence="1" id="KW-0472">Membrane</keyword>
<dbReference type="KEGG" id="saal:L336_1029"/>
<dbReference type="STRING" id="1332188.L336_1029"/>
<dbReference type="AlphaFoldDB" id="R4PM86"/>
<name>R4PM86_9BACT</name>
<feature type="transmembrane region" description="Helical" evidence="1">
    <location>
        <begin position="54"/>
        <end position="72"/>
    </location>
</feature>
<reference evidence="2 3" key="1">
    <citation type="journal article" date="2013" name="Nat. Biotechnol.">
        <title>Genome sequences of rare, uncultured bacteria obtained by differential coverage binning of multiple metagenomes.</title>
        <authorList>
            <person name="Albertsen M."/>
            <person name="Hugenholtz P."/>
            <person name="Skarshewski A."/>
            <person name="Nielsen K.L."/>
            <person name="Tyson G.W."/>
            <person name="Nielsen P.H."/>
        </authorList>
    </citation>
    <scope>NUCLEOTIDE SEQUENCE [LARGE SCALE GENOMIC DNA]</scope>
    <source>
        <strain evidence="2">TM71</strain>
    </source>
</reference>
<evidence type="ECO:0000313" key="2">
    <source>
        <dbReference type="EMBL" id="AGL62728.1"/>
    </source>
</evidence>
<dbReference type="Proteomes" id="UP000013893">
    <property type="component" value="Chromosome"/>
</dbReference>
<proteinExistence type="predicted"/>
<sequence length="103" mass="11822">MATPKKKTTPKKRPVSVKKTVVRKVSVAQQPTVRTFKRSHPSDPFFTFRMTHQTLYWFILCAMVLGLGLWVISINEKVQQIYDQIDQTNAAADATYVPLKVKK</sequence>
<dbReference type="RefSeq" id="WP_015642178.1">
    <property type="nucleotide sequence ID" value="NC_021219.1"/>
</dbReference>
<dbReference type="EMBL" id="CP005957">
    <property type="protein sequence ID" value="AGL62728.1"/>
    <property type="molecule type" value="Genomic_DNA"/>
</dbReference>
<evidence type="ECO:0000256" key="1">
    <source>
        <dbReference type="SAM" id="Phobius"/>
    </source>
</evidence>
<organism evidence="2 3">
    <name type="scientific">Candidatus Saccharimonas aalborgensis</name>
    <dbReference type="NCBI Taxonomy" id="1332188"/>
    <lineage>
        <taxon>Bacteria</taxon>
        <taxon>Candidatus Saccharimonadota</taxon>
        <taxon>Candidatus Saccharimonadia</taxon>
        <taxon>Candidatus Saccharimonadales</taxon>
        <taxon>Candidatus Saccharimonadaceae</taxon>
        <taxon>Candidatus Saccharimonas</taxon>
    </lineage>
</organism>